<dbReference type="Proteomes" id="UP000198356">
    <property type="component" value="Unassembled WGS sequence"/>
</dbReference>
<dbReference type="Pfam" id="PF07849">
    <property type="entry name" value="DUF1641"/>
    <property type="match status" value="1"/>
</dbReference>
<gene>
    <name evidence="1" type="ORF">SAMN05421770_104137</name>
</gene>
<dbReference type="EMBL" id="FZOU01000004">
    <property type="protein sequence ID" value="SNT09469.1"/>
    <property type="molecule type" value="Genomic_DNA"/>
</dbReference>
<dbReference type="RefSeq" id="WP_089408800.1">
    <property type="nucleotide sequence ID" value="NZ_FZOU01000004.1"/>
</dbReference>
<protein>
    <submittedName>
        <fullName evidence="1">Uncharacterized conserved protein YjgD, DUF1641 family</fullName>
    </submittedName>
</protein>
<proteinExistence type="predicted"/>
<dbReference type="AlphaFoldDB" id="A0A239JUT4"/>
<keyword evidence="2" id="KW-1185">Reference proteome</keyword>
<name>A0A239JUT4_9BACT</name>
<dbReference type="OrthoDB" id="119224at2"/>
<dbReference type="PANTHER" id="PTHR38433">
    <property type="match status" value="1"/>
</dbReference>
<sequence>MANPIPFKPAPVDPKHELNRRLNAAPTEHAEALLVAYDLLQSAHDQGLLDLVNGMVGKKDFIAEKIAFYAKQPEGIAAIRNLLNAVKLLTQLDPETLEHLTRAVESAAAEHKAEQKPPSLWQIAKRATSEDSRRAMSFMTLVLGHIGKALKA</sequence>
<dbReference type="PANTHER" id="PTHR38433:SF1">
    <property type="entry name" value="DUF1641 DOMAIN-CONTAINING PROTEIN"/>
    <property type="match status" value="1"/>
</dbReference>
<accession>A0A239JUT4</accession>
<reference evidence="1 2" key="1">
    <citation type="submission" date="2017-06" db="EMBL/GenBank/DDBJ databases">
        <authorList>
            <person name="Kim H.J."/>
            <person name="Triplett B.A."/>
        </authorList>
    </citation>
    <scope>NUCLEOTIDE SEQUENCE [LARGE SCALE GENOMIC DNA]</scope>
    <source>
        <strain evidence="1 2">DSM 18704</strain>
    </source>
</reference>
<evidence type="ECO:0000313" key="1">
    <source>
        <dbReference type="EMBL" id="SNT09469.1"/>
    </source>
</evidence>
<evidence type="ECO:0000313" key="2">
    <source>
        <dbReference type="Proteomes" id="UP000198356"/>
    </source>
</evidence>
<dbReference type="InterPro" id="IPR012440">
    <property type="entry name" value="DUF1641"/>
</dbReference>
<organism evidence="1 2">
    <name type="scientific">Granulicella rosea</name>
    <dbReference type="NCBI Taxonomy" id="474952"/>
    <lineage>
        <taxon>Bacteria</taxon>
        <taxon>Pseudomonadati</taxon>
        <taxon>Acidobacteriota</taxon>
        <taxon>Terriglobia</taxon>
        <taxon>Terriglobales</taxon>
        <taxon>Acidobacteriaceae</taxon>
        <taxon>Granulicella</taxon>
    </lineage>
</organism>